<evidence type="ECO:0000256" key="3">
    <source>
        <dbReference type="ARBA" id="ARBA00023125"/>
    </source>
</evidence>
<evidence type="ECO:0000256" key="2">
    <source>
        <dbReference type="ARBA" id="ARBA00023015"/>
    </source>
</evidence>
<keyword evidence="10" id="KW-1185">Reference proteome</keyword>
<evidence type="ECO:0000256" key="6">
    <source>
        <dbReference type="PROSITE-ProRule" id="PRU00201"/>
    </source>
</evidence>
<evidence type="ECO:0000256" key="5">
    <source>
        <dbReference type="ARBA" id="ARBA00023242"/>
    </source>
</evidence>
<dbReference type="SMART" id="SM00425">
    <property type="entry name" value="TBOX"/>
    <property type="match status" value="1"/>
</dbReference>
<accession>A0A8C1H0J4</accession>
<dbReference type="AlphaFoldDB" id="A0A8C1H0J4"/>
<name>A0A8C1H0J4_CYPCA</name>
<dbReference type="Proteomes" id="UP001108240">
    <property type="component" value="Unplaced"/>
</dbReference>
<evidence type="ECO:0000259" key="8">
    <source>
        <dbReference type="PROSITE" id="PS50252"/>
    </source>
</evidence>
<keyword evidence="4" id="KW-0804">Transcription</keyword>
<feature type="region of interest" description="Disordered" evidence="7">
    <location>
        <begin position="1"/>
        <end position="48"/>
    </location>
</feature>
<evidence type="ECO:0000256" key="1">
    <source>
        <dbReference type="ARBA" id="ARBA00004123"/>
    </source>
</evidence>
<dbReference type="GO" id="GO:0060429">
    <property type="term" value="P:epithelium development"/>
    <property type="evidence" value="ECO:0007669"/>
    <property type="project" value="UniProtKB-ARBA"/>
</dbReference>
<dbReference type="InterPro" id="IPR036960">
    <property type="entry name" value="T-box_sf"/>
</dbReference>
<evidence type="ECO:0000256" key="7">
    <source>
        <dbReference type="SAM" id="MobiDB-lite"/>
    </source>
</evidence>
<dbReference type="GO" id="GO:0005634">
    <property type="term" value="C:nucleus"/>
    <property type="evidence" value="ECO:0007669"/>
    <property type="project" value="UniProtKB-SubCell"/>
</dbReference>
<keyword evidence="2" id="KW-0805">Transcription regulation</keyword>
<dbReference type="PANTHER" id="PTHR11267:SF29">
    <property type="entry name" value="T-BOX TRANSCRIPTION FACTOR TBX4"/>
    <property type="match status" value="1"/>
</dbReference>
<dbReference type="InterPro" id="IPR046360">
    <property type="entry name" value="T-box_DNA-bd"/>
</dbReference>
<feature type="region of interest" description="Disordered" evidence="7">
    <location>
        <begin position="400"/>
        <end position="502"/>
    </location>
</feature>
<dbReference type="GO" id="GO:0000785">
    <property type="term" value="C:chromatin"/>
    <property type="evidence" value="ECO:0007669"/>
    <property type="project" value="TreeGrafter"/>
</dbReference>
<feature type="compositionally biased region" description="Low complexity" evidence="7">
    <location>
        <begin position="400"/>
        <end position="415"/>
    </location>
</feature>
<dbReference type="GeneTree" id="ENSGT00940000158882"/>
<dbReference type="PANTHER" id="PTHR11267">
    <property type="entry name" value="T-BOX PROTEIN-RELATED"/>
    <property type="match status" value="1"/>
</dbReference>
<proteinExistence type="predicted"/>
<dbReference type="Gene3D" id="2.60.40.820">
    <property type="entry name" value="Transcription factor, T-box"/>
    <property type="match status" value="2"/>
</dbReference>
<comment type="caution">
    <text evidence="6">Lacks conserved residue(s) required for the propagation of feature annotation.</text>
</comment>
<keyword evidence="5 6" id="KW-0539">Nucleus</keyword>
<dbReference type="GO" id="GO:0045893">
    <property type="term" value="P:positive regulation of DNA-templated transcription"/>
    <property type="evidence" value="ECO:0007669"/>
    <property type="project" value="InterPro"/>
</dbReference>
<feature type="compositionally biased region" description="Polar residues" evidence="7">
    <location>
        <begin position="474"/>
        <end position="493"/>
    </location>
</feature>
<evidence type="ECO:0000256" key="4">
    <source>
        <dbReference type="ARBA" id="ARBA00023163"/>
    </source>
</evidence>
<protein>
    <submittedName>
        <fullName evidence="9">T-box transcription factor 4</fullName>
    </submittedName>
</protein>
<dbReference type="GO" id="GO:0000978">
    <property type="term" value="F:RNA polymerase II cis-regulatory region sequence-specific DNA binding"/>
    <property type="evidence" value="ECO:0007669"/>
    <property type="project" value="InterPro"/>
</dbReference>
<dbReference type="InterPro" id="IPR001699">
    <property type="entry name" value="TF_T-box"/>
</dbReference>
<evidence type="ECO:0000313" key="9">
    <source>
        <dbReference type="Ensembl" id="ENSCCRP00000015905.2"/>
    </source>
</evidence>
<dbReference type="PROSITE" id="PS50252">
    <property type="entry name" value="TBOX_3"/>
    <property type="match status" value="2"/>
</dbReference>
<feature type="domain" description="T-box" evidence="8">
    <location>
        <begin position="57"/>
        <end position="80"/>
    </location>
</feature>
<dbReference type="GO" id="GO:0001525">
    <property type="term" value="P:angiogenesis"/>
    <property type="evidence" value="ECO:0007669"/>
    <property type="project" value="TreeGrafter"/>
</dbReference>
<evidence type="ECO:0000313" key="10">
    <source>
        <dbReference type="Proteomes" id="UP001108240"/>
    </source>
</evidence>
<dbReference type="InterPro" id="IPR018186">
    <property type="entry name" value="TF_T-box_CS"/>
</dbReference>
<dbReference type="Ensembl" id="ENSCCRT00000017354.2">
    <property type="protein sequence ID" value="ENSCCRP00000015905.2"/>
    <property type="gene ID" value="ENSCCRG00000008956.2"/>
</dbReference>
<reference evidence="9" key="2">
    <citation type="submission" date="2025-09" db="UniProtKB">
        <authorList>
            <consortium name="Ensembl"/>
        </authorList>
    </citation>
    <scope>IDENTIFICATION</scope>
</reference>
<organism evidence="9 10">
    <name type="scientific">Cyprinus carpio carpio</name>
    <dbReference type="NCBI Taxonomy" id="630221"/>
    <lineage>
        <taxon>Eukaryota</taxon>
        <taxon>Metazoa</taxon>
        <taxon>Chordata</taxon>
        <taxon>Craniata</taxon>
        <taxon>Vertebrata</taxon>
        <taxon>Euteleostomi</taxon>
        <taxon>Actinopterygii</taxon>
        <taxon>Neopterygii</taxon>
        <taxon>Teleostei</taxon>
        <taxon>Ostariophysi</taxon>
        <taxon>Cypriniformes</taxon>
        <taxon>Cyprinidae</taxon>
        <taxon>Cyprininae</taxon>
        <taxon>Cyprinus</taxon>
    </lineage>
</organism>
<feature type="compositionally biased region" description="Polar residues" evidence="7">
    <location>
        <begin position="36"/>
        <end position="48"/>
    </location>
</feature>
<keyword evidence="3 6" id="KW-0238">DNA-binding</keyword>
<comment type="subcellular location">
    <subcellularLocation>
        <location evidence="1 6">Nucleus</location>
    </subcellularLocation>
</comment>
<sequence>MLQEKASAVADEGMTVAQSGGRPELASDSSHLGLPTTPSIPQNNEPDQNIENIKVVLHDRELWKKFHEAGTEMIITKAGRMVAGKAEPAMPGRLYVHPDSPATGAHWMRQLVSFQKLKLTNNHLDPFGHIILNSMHKYQPRLHIVKADENNAFGSKNTAYCTHVFHETAFISVTSYQNHKITQLKIENNPFAKGFRGSDEGDLRVSRLQGKDYPVISKNMVRQRLISSHGHLSGKLGAGMLSSHPQVVSHYQYDSGVPLPNSDSQEALSNAFPSRRESSLLYHCFKHRDNTRHLELGCKRPYLDTASAVTDEHYFRSPPSYDPPLLSHPYCSETLGSREACMYGGMEGEAGGTVGADDLPAPSLNCNMWASVQPYPRYGMQTVEAMPYQPFPAHFNSTASVPSVVPHHSPSMQHPHPAPPDLVTFTTQRVLPPTPSSASSSPSGPAPRDRAHSSLFHRKPGSPLRSQRDFTCYPTHSPTSTREPAYQYQTGLSSVGPHWTDS</sequence>
<dbReference type="SUPFAM" id="SSF49417">
    <property type="entry name" value="p53-like transcription factors"/>
    <property type="match status" value="1"/>
</dbReference>
<reference evidence="9" key="1">
    <citation type="submission" date="2025-08" db="UniProtKB">
        <authorList>
            <consortium name="Ensembl"/>
        </authorList>
    </citation>
    <scope>IDENTIFICATION</scope>
</reference>
<dbReference type="PROSITE" id="PS01264">
    <property type="entry name" value="TBOX_2"/>
    <property type="match status" value="1"/>
</dbReference>
<feature type="domain" description="T-box" evidence="8">
    <location>
        <begin position="81"/>
        <end position="197"/>
    </location>
</feature>
<dbReference type="PROSITE" id="PS01283">
    <property type="entry name" value="TBOX_1"/>
    <property type="match status" value="1"/>
</dbReference>
<dbReference type="InterPro" id="IPR008967">
    <property type="entry name" value="p53-like_TF_DNA-bd_sf"/>
</dbReference>
<dbReference type="Pfam" id="PF00907">
    <property type="entry name" value="T-box"/>
    <property type="match status" value="2"/>
</dbReference>
<dbReference type="GO" id="GO:0000981">
    <property type="term" value="F:DNA-binding transcription factor activity, RNA polymerase II-specific"/>
    <property type="evidence" value="ECO:0007669"/>
    <property type="project" value="TreeGrafter"/>
</dbReference>
<dbReference type="GO" id="GO:0001708">
    <property type="term" value="P:cell fate specification"/>
    <property type="evidence" value="ECO:0007669"/>
    <property type="project" value="TreeGrafter"/>
</dbReference>